<name>A0A7X6N471_9LACO</name>
<evidence type="ECO:0000256" key="1">
    <source>
        <dbReference type="SAM" id="Phobius"/>
    </source>
</evidence>
<dbReference type="InterPro" id="IPR036259">
    <property type="entry name" value="MFS_trans_sf"/>
</dbReference>
<feature type="transmembrane region" description="Helical" evidence="1">
    <location>
        <begin position="176"/>
        <end position="198"/>
    </location>
</feature>
<reference evidence="2 3" key="1">
    <citation type="submission" date="2020-04" db="EMBL/GenBank/DDBJ databases">
        <title>MicrobeNet Type strains.</title>
        <authorList>
            <person name="Nicholson A.C."/>
        </authorList>
    </citation>
    <scope>NUCLEOTIDE SEQUENCE [LARGE SCALE GENOMIC DNA]</scope>
    <source>
        <strain evidence="2 3">CCUG 61472</strain>
    </source>
</reference>
<keyword evidence="3" id="KW-1185">Reference proteome</keyword>
<keyword evidence="1" id="KW-1133">Transmembrane helix</keyword>
<keyword evidence="1" id="KW-0472">Membrane</keyword>
<protein>
    <submittedName>
        <fullName evidence="2">Uncharacterized protein</fullName>
    </submittedName>
</protein>
<comment type="caution">
    <text evidence="2">The sequence shown here is derived from an EMBL/GenBank/DDBJ whole genome shotgun (WGS) entry which is preliminary data.</text>
</comment>
<feature type="transmembrane region" description="Helical" evidence="1">
    <location>
        <begin position="210"/>
        <end position="231"/>
    </location>
</feature>
<feature type="transmembrane region" description="Helical" evidence="1">
    <location>
        <begin position="150"/>
        <end position="170"/>
    </location>
</feature>
<proteinExistence type="predicted"/>
<accession>A0A7X6N471</accession>
<keyword evidence="1" id="KW-0812">Transmembrane</keyword>
<sequence length="268" mass="29934">MTAQSIEAISAENQHLQQQLDLENDHYYQCYAQYLDDNGAFCRPHALEEHKRIVLRQIVQLQKTHQDCQTYFKKTAVDLAKLHLNTIPHSGISYVKASLLFALAFAFPQILGPSHTFDLNGTVLFTFGSMAGACLICKTLAHTKDFIQSFISWLIVSLIASLNLSLALWIQPVEGYHLSGAIGMIIMSLIGLLAVALNPLSGHENSFDRIVLVLAVNNSILGMIAIILNTITIKEGASPLATWWIAALFILIVACYTIFIWRLIKYFR</sequence>
<organism evidence="2 3">
    <name type="scientific">Periweissella fabalis</name>
    <dbReference type="NCBI Taxonomy" id="1070421"/>
    <lineage>
        <taxon>Bacteria</taxon>
        <taxon>Bacillati</taxon>
        <taxon>Bacillota</taxon>
        <taxon>Bacilli</taxon>
        <taxon>Lactobacillales</taxon>
        <taxon>Lactobacillaceae</taxon>
        <taxon>Periweissella</taxon>
    </lineage>
</organism>
<evidence type="ECO:0000313" key="2">
    <source>
        <dbReference type="EMBL" id="NKZ23588.1"/>
    </source>
</evidence>
<feature type="transmembrane region" description="Helical" evidence="1">
    <location>
        <begin position="91"/>
        <end position="111"/>
    </location>
</feature>
<dbReference type="EMBL" id="JAAXPN010000001">
    <property type="protein sequence ID" value="NKZ23588.1"/>
    <property type="molecule type" value="Genomic_DNA"/>
</dbReference>
<feature type="transmembrane region" description="Helical" evidence="1">
    <location>
        <begin position="243"/>
        <end position="264"/>
    </location>
</feature>
<dbReference type="RefSeq" id="WP_168721373.1">
    <property type="nucleotide sequence ID" value="NZ_JAAXPN010000001.1"/>
</dbReference>
<dbReference type="Proteomes" id="UP000549765">
    <property type="component" value="Unassembled WGS sequence"/>
</dbReference>
<feature type="transmembrane region" description="Helical" evidence="1">
    <location>
        <begin position="123"/>
        <end position="141"/>
    </location>
</feature>
<dbReference type="AlphaFoldDB" id="A0A7X6N471"/>
<gene>
    <name evidence="2" type="ORF">HF964_02040</name>
</gene>
<dbReference type="SUPFAM" id="SSF103473">
    <property type="entry name" value="MFS general substrate transporter"/>
    <property type="match status" value="1"/>
</dbReference>
<evidence type="ECO:0000313" key="3">
    <source>
        <dbReference type="Proteomes" id="UP000549765"/>
    </source>
</evidence>